<dbReference type="GO" id="GO:0016491">
    <property type="term" value="F:oxidoreductase activity"/>
    <property type="evidence" value="ECO:0007669"/>
    <property type="project" value="InterPro"/>
</dbReference>
<dbReference type="EMBL" id="VSSQ01000604">
    <property type="protein sequence ID" value="MPL98359.1"/>
    <property type="molecule type" value="Genomic_DNA"/>
</dbReference>
<comment type="caution">
    <text evidence="2">The sequence shown here is derived from an EMBL/GenBank/DDBJ whole genome shotgun (WGS) entry which is preliminary data.</text>
</comment>
<dbReference type="PANTHER" id="PTHR43640">
    <property type="entry name" value="OS07G0260300 PROTEIN"/>
    <property type="match status" value="1"/>
</dbReference>
<accession>A0A644W3P6</accession>
<dbReference type="PROSITE" id="PS51352">
    <property type="entry name" value="THIOREDOXIN_2"/>
    <property type="match status" value="1"/>
</dbReference>
<feature type="domain" description="Thioredoxin" evidence="1">
    <location>
        <begin position="54"/>
        <end position="211"/>
    </location>
</feature>
<dbReference type="GO" id="GO:0016209">
    <property type="term" value="F:antioxidant activity"/>
    <property type="evidence" value="ECO:0007669"/>
    <property type="project" value="InterPro"/>
</dbReference>
<dbReference type="Pfam" id="PF00578">
    <property type="entry name" value="AhpC-TSA"/>
    <property type="match status" value="1"/>
</dbReference>
<reference evidence="2" key="1">
    <citation type="submission" date="2019-08" db="EMBL/GenBank/DDBJ databases">
        <authorList>
            <person name="Kucharzyk K."/>
            <person name="Murdoch R.W."/>
            <person name="Higgins S."/>
            <person name="Loffler F."/>
        </authorList>
    </citation>
    <scope>NUCLEOTIDE SEQUENCE</scope>
</reference>
<evidence type="ECO:0000259" key="1">
    <source>
        <dbReference type="PROSITE" id="PS51352"/>
    </source>
</evidence>
<name>A0A644W3P6_9ZZZZ</name>
<dbReference type="InterPro" id="IPR000866">
    <property type="entry name" value="AhpC/TSA"/>
</dbReference>
<dbReference type="PANTHER" id="PTHR43640:SF1">
    <property type="entry name" value="THIOREDOXIN-DEPENDENT PEROXIREDOXIN"/>
    <property type="match status" value="1"/>
</dbReference>
<dbReference type="InterPro" id="IPR047262">
    <property type="entry name" value="PRX-like1"/>
</dbReference>
<dbReference type="Gene3D" id="3.40.30.10">
    <property type="entry name" value="Glutaredoxin"/>
    <property type="match status" value="1"/>
</dbReference>
<dbReference type="AlphaFoldDB" id="A0A644W3P6"/>
<dbReference type="CDD" id="cd02969">
    <property type="entry name" value="PRX_like1"/>
    <property type="match status" value="1"/>
</dbReference>
<dbReference type="InterPro" id="IPR036249">
    <property type="entry name" value="Thioredoxin-like_sf"/>
</dbReference>
<dbReference type="InterPro" id="IPR013766">
    <property type="entry name" value="Thioredoxin_domain"/>
</dbReference>
<dbReference type="SUPFAM" id="SSF52833">
    <property type="entry name" value="Thioredoxin-like"/>
    <property type="match status" value="1"/>
</dbReference>
<gene>
    <name evidence="2" type="primary">resA_44</name>
    <name evidence="2" type="ORF">SDC9_44563</name>
</gene>
<evidence type="ECO:0000313" key="2">
    <source>
        <dbReference type="EMBL" id="MPL98359.1"/>
    </source>
</evidence>
<sequence>MKLIFNIINDNKRLEIIKNKNSKKMKNIYKYLGTLIGAVIVTMSSITSANAQGYKAGDVAVDFKLKNIDGKMVSMSDFKEAKGFIVIFTCNHCPYAIAYEDRIIGLDKKYKPLGYPVIAINPNDPEVQPQDSFELMKERAKSKGFTFPYLIDEGQKVYPVYGAQRTPHVYILKKEGNKNIVKYVGAIDNNYKNAADADERYVEKALDSLLKGQDPEVKNTVAIGCTIKTKK</sequence>
<proteinExistence type="predicted"/>
<organism evidence="2">
    <name type="scientific">bioreactor metagenome</name>
    <dbReference type="NCBI Taxonomy" id="1076179"/>
    <lineage>
        <taxon>unclassified sequences</taxon>
        <taxon>metagenomes</taxon>
        <taxon>ecological metagenomes</taxon>
    </lineage>
</organism>
<protein>
    <submittedName>
        <fullName evidence="2">Thiol-disulfide oxidoreductase ResA</fullName>
    </submittedName>
</protein>